<dbReference type="CDD" id="cd02516">
    <property type="entry name" value="CDP-ME_synthetase"/>
    <property type="match status" value="1"/>
</dbReference>
<dbReference type="SUPFAM" id="SSF53448">
    <property type="entry name" value="Nucleotide-diphospho-sugar transferases"/>
    <property type="match status" value="1"/>
</dbReference>
<keyword evidence="5" id="KW-1185">Reference proteome</keyword>
<reference evidence="5" key="1">
    <citation type="submission" date="2015-09" db="EMBL/GenBank/DDBJ databases">
        <title>Complete sequence of Algoriphagus sp. M8-2.</title>
        <authorList>
            <person name="Shintani M."/>
        </authorList>
    </citation>
    <scope>NUCLEOTIDE SEQUENCE [LARGE SCALE GENOMIC DNA]</scope>
    <source>
        <strain evidence="5">M8-2</strain>
    </source>
</reference>
<evidence type="ECO:0000313" key="5">
    <source>
        <dbReference type="Proteomes" id="UP000073816"/>
    </source>
</evidence>
<evidence type="ECO:0000256" key="2">
    <source>
        <dbReference type="ARBA" id="ARBA00022695"/>
    </source>
</evidence>
<evidence type="ECO:0000256" key="3">
    <source>
        <dbReference type="HAMAP-Rule" id="MF_00108"/>
    </source>
</evidence>
<reference evidence="4 5" key="2">
    <citation type="journal article" date="2016" name="Genome Announc.">
        <title>Complete Genome Sequence of Algoriphagus sp. Strain M8-2, Isolated from a Brackish Lake.</title>
        <authorList>
            <person name="Muraguchi Y."/>
            <person name="Kushimoto K."/>
            <person name="Ohtsubo Y."/>
            <person name="Suzuki T."/>
            <person name="Dohra H."/>
            <person name="Kimbara K."/>
            <person name="Shintani M."/>
        </authorList>
    </citation>
    <scope>NUCLEOTIDE SEQUENCE [LARGE SCALE GENOMIC DNA]</scope>
    <source>
        <strain evidence="4 5">M8-2</strain>
    </source>
</reference>
<dbReference type="PATRIC" id="fig|1727163.4.peg.46"/>
<keyword evidence="2 3" id="KW-0548">Nucleotidyltransferase</keyword>
<proteinExistence type="inferred from homology"/>
<dbReference type="Proteomes" id="UP000073816">
    <property type="component" value="Chromosome"/>
</dbReference>
<dbReference type="NCBIfam" id="NF001186">
    <property type="entry name" value="PRK00155.2-3"/>
    <property type="match status" value="1"/>
</dbReference>
<dbReference type="Pfam" id="PF01128">
    <property type="entry name" value="IspD"/>
    <property type="match status" value="1"/>
</dbReference>
<dbReference type="HAMAP" id="MF_00108">
    <property type="entry name" value="IspD"/>
    <property type="match status" value="1"/>
</dbReference>
<comment type="catalytic activity">
    <reaction evidence="3">
        <text>2-C-methyl-D-erythritol 4-phosphate + CTP + H(+) = 4-CDP-2-C-methyl-D-erythritol + diphosphate</text>
        <dbReference type="Rhea" id="RHEA:13429"/>
        <dbReference type="ChEBI" id="CHEBI:15378"/>
        <dbReference type="ChEBI" id="CHEBI:33019"/>
        <dbReference type="ChEBI" id="CHEBI:37563"/>
        <dbReference type="ChEBI" id="CHEBI:57823"/>
        <dbReference type="ChEBI" id="CHEBI:58262"/>
        <dbReference type="EC" id="2.7.7.60"/>
    </reaction>
</comment>
<dbReference type="InterPro" id="IPR001228">
    <property type="entry name" value="IspD"/>
</dbReference>
<dbReference type="InterPro" id="IPR034683">
    <property type="entry name" value="IspD/TarI"/>
</dbReference>
<accession>A0A142EI42</accession>
<comment type="similarity">
    <text evidence="3">Belongs to the IspD/TarI cytidylyltransferase family. IspD subfamily.</text>
</comment>
<dbReference type="InterPro" id="IPR029044">
    <property type="entry name" value="Nucleotide-diphossugar_trans"/>
</dbReference>
<protein>
    <recommendedName>
        <fullName evidence="3">2-C-methyl-D-erythritol 4-phosphate cytidylyltransferase</fullName>
        <ecNumber evidence="3">2.7.7.60</ecNumber>
    </recommendedName>
    <alternativeName>
        <fullName evidence="3">4-diphosphocytidyl-2C-methyl-D-erythritol synthase</fullName>
    </alternativeName>
    <alternativeName>
        <fullName evidence="3">MEP cytidylyltransferase</fullName>
        <shortName evidence="3">MCT</shortName>
    </alternativeName>
</protein>
<dbReference type="EMBL" id="CP012836">
    <property type="protein sequence ID" value="AMQ54797.1"/>
    <property type="molecule type" value="Genomic_DNA"/>
</dbReference>
<dbReference type="Gene3D" id="3.90.550.10">
    <property type="entry name" value="Spore Coat Polysaccharide Biosynthesis Protein SpsA, Chain A"/>
    <property type="match status" value="1"/>
</dbReference>
<feature type="site" description="Transition state stabilizer" evidence="3">
    <location>
        <position position="22"/>
    </location>
</feature>
<dbReference type="EC" id="2.7.7.60" evidence="3"/>
<name>A0A142EI42_9BACT</name>
<comment type="pathway">
    <text evidence="3">Isoprenoid biosynthesis; isopentenyl diphosphate biosynthesis via DXP pathway; isopentenyl diphosphate from 1-deoxy-D-xylulose 5-phosphate: step 2/6.</text>
</comment>
<feature type="site" description="Transition state stabilizer" evidence="3">
    <location>
        <position position="15"/>
    </location>
</feature>
<dbReference type="GO" id="GO:0050518">
    <property type="term" value="F:2-C-methyl-D-erythritol 4-phosphate cytidylyltransferase activity"/>
    <property type="evidence" value="ECO:0007669"/>
    <property type="project" value="UniProtKB-UniRule"/>
</dbReference>
<feature type="site" description="Positions MEP for the nucleophilic attack" evidence="3">
    <location>
        <position position="153"/>
    </location>
</feature>
<keyword evidence="3" id="KW-0414">Isoprene biosynthesis</keyword>
<dbReference type="PANTHER" id="PTHR32125">
    <property type="entry name" value="2-C-METHYL-D-ERYTHRITOL 4-PHOSPHATE CYTIDYLYLTRANSFERASE, CHLOROPLASTIC"/>
    <property type="match status" value="1"/>
</dbReference>
<gene>
    <name evidence="3" type="primary">ispD</name>
    <name evidence="4" type="ORF">AO498_00215</name>
</gene>
<dbReference type="OrthoDB" id="9806837at2"/>
<sequence>MNKAAILVAGGKGTRMGTARSKQFLEIGGLPVLMHTIKAFLQAEPKLDLILVLPQDQFLLWEELCQEFRFDLSHRIVAGGASRFQSVKNGLNAVNFDRGVVAIHDGVRPFVSKKVIQESFRIAEAQGSAIPVISLKDSIRKVSSDGGSEFQDRQVFRLVQTPQTFQLEKIKQAFLTPESDQFTDDATVYEAMGWQVTLFEGNPENIKITTPEDLEYGDFLFYRQQKDSED</sequence>
<dbReference type="NCBIfam" id="TIGR00453">
    <property type="entry name" value="ispD"/>
    <property type="match status" value="1"/>
</dbReference>
<dbReference type="GO" id="GO:0019288">
    <property type="term" value="P:isopentenyl diphosphate biosynthetic process, methylerythritol 4-phosphate pathway"/>
    <property type="evidence" value="ECO:0007669"/>
    <property type="project" value="UniProtKB-UniRule"/>
</dbReference>
<evidence type="ECO:0000256" key="1">
    <source>
        <dbReference type="ARBA" id="ARBA00022679"/>
    </source>
</evidence>
<dbReference type="PANTHER" id="PTHR32125:SF4">
    <property type="entry name" value="2-C-METHYL-D-ERYTHRITOL 4-PHOSPHATE CYTIDYLYLTRANSFERASE, CHLOROPLASTIC"/>
    <property type="match status" value="1"/>
</dbReference>
<keyword evidence="1 3" id="KW-0808">Transferase</keyword>
<dbReference type="FunFam" id="3.90.550.10:FF:000003">
    <property type="entry name" value="2-C-methyl-D-erythritol 4-phosphate cytidylyltransferase"/>
    <property type="match status" value="1"/>
</dbReference>
<dbReference type="STRING" id="1727163.AO498_00215"/>
<organism evidence="4 5">
    <name type="scientific">Algoriphagus sanaruensis</name>
    <dbReference type="NCBI Taxonomy" id="1727163"/>
    <lineage>
        <taxon>Bacteria</taxon>
        <taxon>Pseudomonadati</taxon>
        <taxon>Bacteroidota</taxon>
        <taxon>Cytophagia</taxon>
        <taxon>Cytophagales</taxon>
        <taxon>Cyclobacteriaceae</taxon>
        <taxon>Algoriphagus</taxon>
    </lineage>
</organism>
<dbReference type="UniPathway" id="UPA00056">
    <property type="reaction ID" value="UER00093"/>
</dbReference>
<feature type="site" description="Positions MEP for the nucleophilic attack" evidence="3">
    <location>
        <position position="207"/>
    </location>
</feature>
<dbReference type="InterPro" id="IPR050088">
    <property type="entry name" value="IspD/TarI_cytidylyltransf_bact"/>
</dbReference>
<dbReference type="RefSeq" id="WP_067542053.1">
    <property type="nucleotide sequence ID" value="NZ_CP012836.1"/>
</dbReference>
<evidence type="ECO:0000313" key="4">
    <source>
        <dbReference type="EMBL" id="AMQ54797.1"/>
    </source>
</evidence>
<dbReference type="AlphaFoldDB" id="A0A142EI42"/>
<dbReference type="KEGG" id="alm:AO498_00215"/>
<comment type="function">
    <text evidence="3">Catalyzes the formation of 4-diphosphocytidyl-2-C-methyl-D-erythritol from CTP and 2-C-methyl-D-erythritol 4-phosphate (MEP).</text>
</comment>